<dbReference type="Pfam" id="PF07728">
    <property type="entry name" value="AAA_5"/>
    <property type="match status" value="1"/>
</dbReference>
<dbReference type="InterPro" id="IPR011704">
    <property type="entry name" value="ATPase_dyneun-rel_AAA"/>
</dbReference>
<dbReference type="Proteomes" id="UP000001137">
    <property type="component" value="Chromosome"/>
</dbReference>
<sequence>MYGDWLTYREPFSKLTNLKDLLEWLRDRKEVNICTFPGRAEHWFWSFKYSMRGEKGYTLWGASLQSSSSVDESTGLPFRALVSKYREGLLLADNKAIRNLNDIKPLIGLFYINNAGYVGFGLITDINFDVYRNFKYWREEEKENRYWLIRWRIRILWIDEEVRKLLIKYEDYNDSVENELKNAGDKLIINKLLKELGREKLIPRGNICYDDKDIIDIFWNKIIKGLLTDNETNSMIKFYEEFTVLRQFPQSNKLSRGFNKELINELLSEIKGKLHGIDEALLRRFIVSALLGNVMLVGPPGMGKTTLAELLARSVSGDGGYMIKTANSLWFRRDVIGGETIESGSVKWVSGFLIKAYNKAAERLANGYDSPFFLIIDELNRADVDKAFGEFFTIFRSPNPENWELISELVDEVGKWVNSDRADEEASRFMQNYSKYKDEALGKLRVIAIINAVDLRNLFLIGNALVRRFQVIEVKCPSNTTDVEDEVKALRPSIPDNMLNSIIKYINYLRSDRKLRERVCISTGAVLNALHIINGMIQVGELDSNNESTLLTEFNEALKSSLGVISTRILSEIDERLGSFLRQNKGDQQ</sequence>
<reference evidence="2 3" key="1">
    <citation type="submission" date="2007-10" db="EMBL/GenBank/DDBJ databases">
        <title>Complete sequence of Caldivirga maquilingensis IC-167.</title>
        <authorList>
            <consortium name="US DOE Joint Genome Institute"/>
            <person name="Copeland A."/>
            <person name="Lucas S."/>
            <person name="Lapidus A."/>
            <person name="Barry K."/>
            <person name="Glavina del Rio T."/>
            <person name="Dalin E."/>
            <person name="Tice H."/>
            <person name="Pitluck S."/>
            <person name="Saunders E."/>
            <person name="Brettin T."/>
            <person name="Bruce D."/>
            <person name="Detter J.C."/>
            <person name="Han C."/>
            <person name="Schmutz J."/>
            <person name="Larimer F."/>
            <person name="Land M."/>
            <person name="Hauser L."/>
            <person name="Kyrpides N."/>
            <person name="Ivanova N."/>
            <person name="Biddle J.F."/>
            <person name="Zhang Z."/>
            <person name="Fitz-Gibbon S.T."/>
            <person name="Lowe T.M."/>
            <person name="Saltikov C."/>
            <person name="House C.H."/>
            <person name="Richardson P."/>
        </authorList>
    </citation>
    <scope>NUCLEOTIDE SEQUENCE [LARGE SCALE GENOMIC DNA]</scope>
    <source>
        <strain evidence="3">ATCC 700844 / DSM 13496 / JCM 10307 / IC-167</strain>
    </source>
</reference>
<dbReference type="AlphaFoldDB" id="A8MC24"/>
<dbReference type="REBASE" id="16511">
    <property type="entry name" value="Cma167McrBP"/>
</dbReference>
<dbReference type="Gene3D" id="3.40.50.300">
    <property type="entry name" value="P-loop containing nucleotide triphosphate hydrolases"/>
    <property type="match status" value="1"/>
</dbReference>
<dbReference type="PANTHER" id="PTHR37291:SF1">
    <property type="entry name" value="TYPE IV METHYL-DIRECTED RESTRICTION ENZYME ECOKMCRB SUBUNIT"/>
    <property type="match status" value="1"/>
</dbReference>
<dbReference type="KEGG" id="cma:Cmaq_1992"/>
<evidence type="ECO:0000259" key="1">
    <source>
        <dbReference type="SMART" id="SM00382"/>
    </source>
</evidence>
<dbReference type="InterPro" id="IPR052934">
    <property type="entry name" value="Methyl-DNA_Rec/Restrict_Enz"/>
</dbReference>
<dbReference type="InterPro" id="IPR003593">
    <property type="entry name" value="AAA+_ATPase"/>
</dbReference>
<organism evidence="2 3">
    <name type="scientific">Caldivirga maquilingensis (strain ATCC 700844 / DSM 13496 / JCM 10307 / IC-167)</name>
    <dbReference type="NCBI Taxonomy" id="397948"/>
    <lineage>
        <taxon>Archaea</taxon>
        <taxon>Thermoproteota</taxon>
        <taxon>Thermoprotei</taxon>
        <taxon>Thermoproteales</taxon>
        <taxon>Thermoproteaceae</taxon>
        <taxon>Caldivirga</taxon>
    </lineage>
</organism>
<dbReference type="EMBL" id="CP000852">
    <property type="protein sequence ID" value="ABW02808.1"/>
    <property type="molecule type" value="Genomic_DNA"/>
</dbReference>
<feature type="domain" description="AAA+ ATPase" evidence="1">
    <location>
        <begin position="290"/>
        <end position="479"/>
    </location>
</feature>
<dbReference type="SMART" id="SM00382">
    <property type="entry name" value="AAA"/>
    <property type="match status" value="1"/>
</dbReference>
<dbReference type="InterPro" id="IPR027417">
    <property type="entry name" value="P-loop_NTPase"/>
</dbReference>
<name>A8MC24_CALMQ</name>
<proteinExistence type="predicted"/>
<evidence type="ECO:0000313" key="2">
    <source>
        <dbReference type="EMBL" id="ABW02808.1"/>
    </source>
</evidence>
<dbReference type="HOGENOM" id="CLU_465911_0_0_2"/>
<gene>
    <name evidence="2" type="ordered locus">Cmaq_1992</name>
</gene>
<evidence type="ECO:0000313" key="3">
    <source>
        <dbReference type="Proteomes" id="UP000001137"/>
    </source>
</evidence>
<dbReference type="CDD" id="cd00009">
    <property type="entry name" value="AAA"/>
    <property type="match status" value="1"/>
</dbReference>
<accession>A8MC24</accession>
<dbReference type="STRING" id="397948.Cmaq_1992"/>
<dbReference type="SUPFAM" id="SSF52540">
    <property type="entry name" value="P-loop containing nucleoside triphosphate hydrolases"/>
    <property type="match status" value="1"/>
</dbReference>
<dbReference type="PANTHER" id="PTHR37291">
    <property type="entry name" value="5-METHYLCYTOSINE-SPECIFIC RESTRICTION ENZYME B"/>
    <property type="match status" value="1"/>
</dbReference>
<keyword evidence="3" id="KW-1185">Reference proteome</keyword>
<protein>
    <submittedName>
        <fullName evidence="2">ATPase associated with various cellular activities AAA_5</fullName>
    </submittedName>
</protein>
<dbReference type="GO" id="GO:0005524">
    <property type="term" value="F:ATP binding"/>
    <property type="evidence" value="ECO:0007669"/>
    <property type="project" value="InterPro"/>
</dbReference>
<dbReference type="eggNOG" id="arCOG03779">
    <property type="taxonomic scope" value="Archaea"/>
</dbReference>
<dbReference type="GO" id="GO:0016887">
    <property type="term" value="F:ATP hydrolysis activity"/>
    <property type="evidence" value="ECO:0007669"/>
    <property type="project" value="InterPro"/>
</dbReference>